<keyword evidence="1" id="KW-0812">Transmembrane</keyword>
<gene>
    <name evidence="2" type="ORF">H9968_07475</name>
</gene>
<protein>
    <submittedName>
        <fullName evidence="2">Uncharacterized protein</fullName>
    </submittedName>
</protein>
<evidence type="ECO:0000256" key="1">
    <source>
        <dbReference type="SAM" id="Phobius"/>
    </source>
</evidence>
<dbReference type="Proteomes" id="UP000824049">
    <property type="component" value="Unassembled WGS sequence"/>
</dbReference>
<dbReference type="AlphaFoldDB" id="A0A9D2ELW0"/>
<comment type="caution">
    <text evidence="2">The sequence shown here is derived from an EMBL/GenBank/DDBJ whole genome shotgun (WGS) entry which is preliminary data.</text>
</comment>
<reference evidence="2" key="2">
    <citation type="submission" date="2021-04" db="EMBL/GenBank/DDBJ databases">
        <authorList>
            <person name="Gilroy R."/>
        </authorList>
    </citation>
    <scope>NUCLEOTIDE SEQUENCE</scope>
    <source>
        <strain evidence="2">CHK179-28034</strain>
    </source>
</reference>
<sequence>MEYEYVVSSPVRAAARTVAAAVFVLLLGIAIPVVFPLVESESFSFCGIEIAAAIPEAQRQSTVVYTGKGVDVPRIQRIDNLPLESDIYGEYDISVIHSSSTGQMKNMQGTWMMVWMMAALMSLHLYKIFFQRARLYVSGLSGFSCELLILQEKDGKK</sequence>
<keyword evidence="1" id="KW-0472">Membrane</keyword>
<feature type="transmembrane region" description="Helical" evidence="1">
    <location>
        <begin position="18"/>
        <end position="38"/>
    </location>
</feature>
<evidence type="ECO:0000313" key="2">
    <source>
        <dbReference type="EMBL" id="HIZ39750.1"/>
    </source>
</evidence>
<keyword evidence="1" id="KW-1133">Transmembrane helix</keyword>
<accession>A0A9D2ELW0</accession>
<proteinExistence type="predicted"/>
<organism evidence="2 3">
    <name type="scientific">Candidatus Anaerobutyricum stercoris</name>
    <dbReference type="NCBI Taxonomy" id="2838457"/>
    <lineage>
        <taxon>Bacteria</taxon>
        <taxon>Bacillati</taxon>
        <taxon>Bacillota</taxon>
        <taxon>Clostridia</taxon>
        <taxon>Lachnospirales</taxon>
        <taxon>Lachnospiraceae</taxon>
        <taxon>Anaerobutyricum</taxon>
    </lineage>
</organism>
<evidence type="ECO:0000313" key="3">
    <source>
        <dbReference type="Proteomes" id="UP000824049"/>
    </source>
</evidence>
<name>A0A9D2ELW0_9FIRM</name>
<feature type="transmembrane region" description="Helical" evidence="1">
    <location>
        <begin position="109"/>
        <end position="126"/>
    </location>
</feature>
<reference evidence="2" key="1">
    <citation type="journal article" date="2021" name="PeerJ">
        <title>Extensive microbial diversity within the chicken gut microbiome revealed by metagenomics and culture.</title>
        <authorList>
            <person name="Gilroy R."/>
            <person name="Ravi A."/>
            <person name="Getino M."/>
            <person name="Pursley I."/>
            <person name="Horton D.L."/>
            <person name="Alikhan N.F."/>
            <person name="Baker D."/>
            <person name="Gharbi K."/>
            <person name="Hall N."/>
            <person name="Watson M."/>
            <person name="Adriaenssens E.M."/>
            <person name="Foster-Nyarko E."/>
            <person name="Jarju S."/>
            <person name="Secka A."/>
            <person name="Antonio M."/>
            <person name="Oren A."/>
            <person name="Chaudhuri R.R."/>
            <person name="La Ragione R."/>
            <person name="Hildebrand F."/>
            <person name="Pallen M.J."/>
        </authorList>
    </citation>
    <scope>NUCLEOTIDE SEQUENCE</scope>
    <source>
        <strain evidence="2">CHK179-28034</strain>
    </source>
</reference>
<dbReference type="EMBL" id="DXBR01000065">
    <property type="protein sequence ID" value="HIZ39750.1"/>
    <property type="molecule type" value="Genomic_DNA"/>
</dbReference>